<organism evidence="6 7">
    <name type="scientific">Ideonella oryzae</name>
    <dbReference type="NCBI Taxonomy" id="2937441"/>
    <lineage>
        <taxon>Bacteria</taxon>
        <taxon>Pseudomonadati</taxon>
        <taxon>Pseudomonadota</taxon>
        <taxon>Betaproteobacteria</taxon>
        <taxon>Burkholderiales</taxon>
        <taxon>Sphaerotilaceae</taxon>
        <taxon>Ideonella</taxon>
    </lineage>
</organism>
<dbReference type="PANTHER" id="PTHR37326">
    <property type="entry name" value="BLL3975 PROTEIN"/>
    <property type="match status" value="1"/>
</dbReference>
<dbReference type="InterPro" id="IPR055438">
    <property type="entry name" value="AstE_AspA_cat"/>
</dbReference>
<dbReference type="EMBL" id="JAMXMC010000009">
    <property type="protein sequence ID" value="MCO5978160.1"/>
    <property type="molecule type" value="Genomic_DNA"/>
</dbReference>
<comment type="caution">
    <text evidence="6">The sequence shown here is derived from an EMBL/GenBank/DDBJ whole genome shotgun (WGS) entry which is preliminary data.</text>
</comment>
<feature type="domain" description="Succinylglutamate desuccinylase/Aspartoacylase catalytic" evidence="5">
    <location>
        <begin position="29"/>
        <end position="107"/>
    </location>
</feature>
<keyword evidence="7" id="KW-1185">Reference proteome</keyword>
<name>A0ABT1BPL0_9BURK</name>
<comment type="cofactor">
    <cofactor evidence="1">
        <name>Zn(2+)</name>
        <dbReference type="ChEBI" id="CHEBI:29105"/>
    </cofactor>
</comment>
<dbReference type="Pfam" id="PF24827">
    <property type="entry name" value="AstE_AspA_cat"/>
    <property type="match status" value="1"/>
</dbReference>
<dbReference type="Gene3D" id="3.40.630.10">
    <property type="entry name" value="Zn peptidases"/>
    <property type="match status" value="1"/>
</dbReference>
<dbReference type="PANTHER" id="PTHR37326:SF1">
    <property type="entry name" value="BLL3975 PROTEIN"/>
    <property type="match status" value="1"/>
</dbReference>
<dbReference type="SUPFAM" id="SSF53187">
    <property type="entry name" value="Zn-dependent exopeptidases"/>
    <property type="match status" value="1"/>
</dbReference>
<evidence type="ECO:0000256" key="3">
    <source>
        <dbReference type="ARBA" id="ARBA00022801"/>
    </source>
</evidence>
<sequence>MHIVRHPLASATPGTTHELVSLHYGTPGQGPKVTIQGSLHADEVPGMLVAHHLRNHLDALEAAGRLTGEVVLVPMANPLGVGQWVLRGFQGRFELHSGENFNRHFTDLTGAVLDRVMDRLGADAAENVCLVRGALREAVAALVATSPLESLRKTLLGLAIDADVVLDLHCDGEALLHLYTTPQTWPGDGQLLARCVGAELALLAERSGGEPFDEACSMLWPQLAERLGPAKPLPPACMAATIELRGEADVRHDLAAADAQGIVDFLIQRGVVAPEGGILPALPPLKREATPLAGSIPVVAPTGGMVVFLQVPGTAVVAGQPLVDLIDPLTGQVTTLGAPVDGLFFARDLRRFAVAGMSLGKVAGREATRAGALLSA</sequence>
<dbReference type="CDD" id="cd06250">
    <property type="entry name" value="M14_PaAOTO_like"/>
    <property type="match status" value="1"/>
</dbReference>
<keyword evidence="2" id="KW-0479">Metal-binding</keyword>
<dbReference type="Proteomes" id="UP001204851">
    <property type="component" value="Unassembled WGS sequence"/>
</dbReference>
<reference evidence="6 7" key="1">
    <citation type="submission" date="2022-06" db="EMBL/GenBank/DDBJ databases">
        <title>Ideonella sp. NS12-5 Genome sequencing and assembly.</title>
        <authorList>
            <person name="Jung Y."/>
        </authorList>
    </citation>
    <scope>NUCLEOTIDE SEQUENCE [LARGE SCALE GENOMIC DNA]</scope>
    <source>
        <strain evidence="6 7">NS12-5</strain>
    </source>
</reference>
<evidence type="ECO:0000256" key="2">
    <source>
        <dbReference type="ARBA" id="ARBA00022723"/>
    </source>
</evidence>
<accession>A0ABT1BPL0</accession>
<keyword evidence="3" id="KW-0378">Hydrolase</keyword>
<evidence type="ECO:0000256" key="1">
    <source>
        <dbReference type="ARBA" id="ARBA00001947"/>
    </source>
</evidence>
<gene>
    <name evidence="6" type="ORF">M0L44_15785</name>
</gene>
<evidence type="ECO:0000256" key="4">
    <source>
        <dbReference type="ARBA" id="ARBA00022833"/>
    </source>
</evidence>
<dbReference type="InterPro" id="IPR053138">
    <property type="entry name" value="N-alpha-Ac-DABA_deacetylase"/>
</dbReference>
<evidence type="ECO:0000259" key="5">
    <source>
        <dbReference type="Pfam" id="PF24827"/>
    </source>
</evidence>
<dbReference type="RefSeq" id="WP_252770772.1">
    <property type="nucleotide sequence ID" value="NZ_JAMXMC010000009.1"/>
</dbReference>
<keyword evidence="4" id="KW-0862">Zinc</keyword>
<evidence type="ECO:0000313" key="7">
    <source>
        <dbReference type="Proteomes" id="UP001204851"/>
    </source>
</evidence>
<evidence type="ECO:0000313" key="6">
    <source>
        <dbReference type="EMBL" id="MCO5978160.1"/>
    </source>
</evidence>
<proteinExistence type="predicted"/>
<protein>
    <submittedName>
        <fullName evidence="6">M14 family metallopeptidase</fullName>
    </submittedName>
</protein>